<name>A0A2C7A7F1_9PROT</name>
<sequence>MSATPVYHSSEPLADFDPSAQFPPDSLRAEVGRRIQQRMQAKGWNQSDLAREAGIGRDNVSTYVRGKSMPGPKILAAIAKALDCTAEDLAPGIHGATAAGRPGGAALAAVPLEIRQVSDNSGEVWVRMHRRMSLEQAMRIMAILAEGSVGTITDGRPPAAKAANANG</sequence>
<dbReference type="SUPFAM" id="SSF47413">
    <property type="entry name" value="lambda repressor-like DNA-binding domains"/>
    <property type="match status" value="1"/>
</dbReference>
<dbReference type="PROSITE" id="PS50943">
    <property type="entry name" value="HTH_CROC1"/>
    <property type="match status" value="1"/>
</dbReference>
<dbReference type="InterPro" id="IPR010982">
    <property type="entry name" value="Lambda_DNA-bd_dom_sf"/>
</dbReference>
<dbReference type="GO" id="GO:0003677">
    <property type="term" value="F:DNA binding"/>
    <property type="evidence" value="ECO:0007669"/>
    <property type="project" value="InterPro"/>
</dbReference>
<proteinExistence type="predicted"/>
<dbReference type="Gene3D" id="1.10.260.40">
    <property type="entry name" value="lambda repressor-like DNA-binding domains"/>
    <property type="match status" value="1"/>
</dbReference>
<gene>
    <name evidence="3" type="ORF">CR162_21215</name>
</gene>
<dbReference type="EMBL" id="PDNU01000082">
    <property type="protein sequence ID" value="PHK92954.1"/>
    <property type="molecule type" value="Genomic_DNA"/>
</dbReference>
<dbReference type="RefSeq" id="WP_099097476.1">
    <property type="nucleotide sequence ID" value="NZ_PDNU01000082.1"/>
</dbReference>
<evidence type="ECO:0000256" key="1">
    <source>
        <dbReference type="SAM" id="MobiDB-lite"/>
    </source>
</evidence>
<accession>A0A2C7A7F1</accession>
<reference evidence="3 4" key="1">
    <citation type="submission" date="2017-10" db="EMBL/GenBank/DDBJ databases">
        <authorList>
            <person name="Banno H."/>
            <person name="Chua N.-H."/>
        </authorList>
    </citation>
    <scope>NUCLEOTIDE SEQUENCE [LARGE SCALE GENOMIC DNA]</scope>
    <source>
        <strain evidence="3 4">YW11</strain>
    </source>
</reference>
<dbReference type="CDD" id="cd00093">
    <property type="entry name" value="HTH_XRE"/>
    <property type="match status" value="1"/>
</dbReference>
<dbReference type="Pfam" id="PF01381">
    <property type="entry name" value="HTH_3"/>
    <property type="match status" value="1"/>
</dbReference>
<organism evidence="3 4">
    <name type="scientific">Teichococcus rhizosphaerae</name>
    <dbReference type="NCBI Taxonomy" id="1335062"/>
    <lineage>
        <taxon>Bacteria</taxon>
        <taxon>Pseudomonadati</taxon>
        <taxon>Pseudomonadota</taxon>
        <taxon>Alphaproteobacteria</taxon>
        <taxon>Acetobacterales</taxon>
        <taxon>Roseomonadaceae</taxon>
        <taxon>Roseomonas</taxon>
    </lineage>
</organism>
<dbReference type="SMART" id="SM00530">
    <property type="entry name" value="HTH_XRE"/>
    <property type="match status" value="1"/>
</dbReference>
<protein>
    <recommendedName>
        <fullName evidence="2">HTH cro/C1-type domain-containing protein</fullName>
    </recommendedName>
</protein>
<feature type="region of interest" description="Disordered" evidence="1">
    <location>
        <begin position="1"/>
        <end position="25"/>
    </location>
</feature>
<dbReference type="InterPro" id="IPR001387">
    <property type="entry name" value="Cro/C1-type_HTH"/>
</dbReference>
<dbReference type="OrthoDB" id="7278583at2"/>
<dbReference type="Proteomes" id="UP000223527">
    <property type="component" value="Unassembled WGS sequence"/>
</dbReference>
<dbReference type="AlphaFoldDB" id="A0A2C7A7F1"/>
<feature type="domain" description="HTH cro/C1-type" evidence="2">
    <location>
        <begin position="35"/>
        <end position="89"/>
    </location>
</feature>
<evidence type="ECO:0000313" key="4">
    <source>
        <dbReference type="Proteomes" id="UP000223527"/>
    </source>
</evidence>
<evidence type="ECO:0000313" key="3">
    <source>
        <dbReference type="EMBL" id="PHK92954.1"/>
    </source>
</evidence>
<keyword evidence="4" id="KW-1185">Reference proteome</keyword>
<evidence type="ECO:0000259" key="2">
    <source>
        <dbReference type="PROSITE" id="PS50943"/>
    </source>
</evidence>
<comment type="caution">
    <text evidence="3">The sequence shown here is derived from an EMBL/GenBank/DDBJ whole genome shotgun (WGS) entry which is preliminary data.</text>
</comment>